<keyword evidence="9" id="KW-0325">Glycoprotein</keyword>
<keyword evidence="8" id="KW-1015">Disulfide bond</keyword>
<dbReference type="PANTHER" id="PTHR33146">
    <property type="entry name" value="ENDONUCLEASE 4"/>
    <property type="match status" value="1"/>
</dbReference>
<sequence>MGGSEFMWIGKAILLLQLIPGILGWGKDGHYTVCKIAQGYLSEDASVAVKELLPDSAQGDLASVCSWPDEIRFHYHWSGPLHYLIPLISGVTITTAVRDCHNSAGQKNMCVSGAINNYTMQLISAYKDSNMESKCKFSVLLGFCHGYNWGTHFSFFNRQLDRGTYVLITFHWGYPSGPLHVGFTEDEGGNTITVRWYRRKTNLHHVWDNMIIESAVKMFYGSDLSMMIQAIQRNITVGSCCLSMIIIILAWLPTYNFHQMAYMYVASLHDKGYLSASVPLYRKSDGWSDDILPWESCSLDQTVCPDPYASESINLACKFAYRNAAPGSTLEDDYFLSRLPVVEKRLAQGGVRLAATLNRIFASQPSISQE</sequence>
<dbReference type="GO" id="GO:0000014">
    <property type="term" value="F:single-stranded DNA endodeoxyribonuclease activity"/>
    <property type="evidence" value="ECO:0007669"/>
    <property type="project" value="UniProtKB-ARBA"/>
</dbReference>
<organism evidence="12 13">
    <name type="scientific">Rhododendron williamsianum</name>
    <dbReference type="NCBI Taxonomy" id="262921"/>
    <lineage>
        <taxon>Eukaryota</taxon>
        <taxon>Viridiplantae</taxon>
        <taxon>Streptophyta</taxon>
        <taxon>Embryophyta</taxon>
        <taxon>Tracheophyta</taxon>
        <taxon>Spermatophyta</taxon>
        <taxon>Magnoliopsida</taxon>
        <taxon>eudicotyledons</taxon>
        <taxon>Gunneridae</taxon>
        <taxon>Pentapetalae</taxon>
        <taxon>asterids</taxon>
        <taxon>Ericales</taxon>
        <taxon>Ericaceae</taxon>
        <taxon>Ericoideae</taxon>
        <taxon>Rhodoreae</taxon>
        <taxon>Rhododendron</taxon>
    </lineage>
</organism>
<dbReference type="GO" id="GO:0003676">
    <property type="term" value="F:nucleic acid binding"/>
    <property type="evidence" value="ECO:0007669"/>
    <property type="project" value="InterPro"/>
</dbReference>
<accession>A0A6A4M4T1</accession>
<evidence type="ECO:0000256" key="7">
    <source>
        <dbReference type="ARBA" id="ARBA00022801"/>
    </source>
</evidence>
<feature type="chain" id="PRO_5025499205" description="Aspergillus nuclease S1" evidence="11">
    <location>
        <begin position="25"/>
        <end position="370"/>
    </location>
</feature>
<dbReference type="Gene3D" id="1.10.575.10">
    <property type="entry name" value="P1 Nuclease"/>
    <property type="match status" value="1"/>
</dbReference>
<keyword evidence="10" id="KW-0472">Membrane</keyword>
<keyword evidence="4" id="KW-0540">Nuclease</keyword>
<keyword evidence="10" id="KW-0812">Transmembrane</keyword>
<keyword evidence="10" id="KW-1133">Transmembrane helix</keyword>
<dbReference type="Pfam" id="PF02265">
    <property type="entry name" value="S1-P1_nuclease"/>
    <property type="match status" value="3"/>
</dbReference>
<dbReference type="Proteomes" id="UP000428333">
    <property type="component" value="Linkage Group LG04"/>
</dbReference>
<dbReference type="EC" id="3.1.30.1" evidence="3"/>
<evidence type="ECO:0000256" key="11">
    <source>
        <dbReference type="SAM" id="SignalP"/>
    </source>
</evidence>
<evidence type="ECO:0000256" key="2">
    <source>
        <dbReference type="ARBA" id="ARBA00009547"/>
    </source>
</evidence>
<feature type="non-terminal residue" evidence="12">
    <location>
        <position position="1"/>
    </location>
</feature>
<keyword evidence="5" id="KW-0479">Metal-binding</keyword>
<dbReference type="EMBL" id="QEFC01000937">
    <property type="protein sequence ID" value="KAE9461787.1"/>
    <property type="molecule type" value="Genomic_DNA"/>
</dbReference>
<keyword evidence="11" id="KW-0732">Signal</keyword>
<evidence type="ECO:0000313" key="13">
    <source>
        <dbReference type="Proteomes" id="UP000428333"/>
    </source>
</evidence>
<evidence type="ECO:0000313" key="12">
    <source>
        <dbReference type="EMBL" id="KAE9461787.1"/>
    </source>
</evidence>
<comment type="caution">
    <text evidence="12">The sequence shown here is derived from an EMBL/GenBank/DDBJ whole genome shotgun (WGS) entry which is preliminary data.</text>
</comment>
<protein>
    <recommendedName>
        <fullName evidence="3">Aspergillus nuclease S1</fullName>
        <ecNumber evidence="3">3.1.30.1</ecNumber>
    </recommendedName>
</protein>
<dbReference type="PANTHER" id="PTHR33146:SF26">
    <property type="entry name" value="ENDONUCLEASE 4"/>
    <property type="match status" value="1"/>
</dbReference>
<keyword evidence="7" id="KW-0378">Hydrolase</keyword>
<comment type="catalytic activity">
    <reaction evidence="1">
        <text>Endonucleolytic cleavage to 5'-phosphomononucleotide and 5'-phosphooligonucleotide end-products.</text>
        <dbReference type="EC" id="3.1.30.1"/>
    </reaction>
</comment>
<evidence type="ECO:0000256" key="9">
    <source>
        <dbReference type="ARBA" id="ARBA00023180"/>
    </source>
</evidence>
<evidence type="ECO:0000256" key="3">
    <source>
        <dbReference type="ARBA" id="ARBA00012562"/>
    </source>
</evidence>
<evidence type="ECO:0000256" key="1">
    <source>
        <dbReference type="ARBA" id="ARBA00000245"/>
    </source>
</evidence>
<evidence type="ECO:0000256" key="8">
    <source>
        <dbReference type="ARBA" id="ARBA00023157"/>
    </source>
</evidence>
<dbReference type="SUPFAM" id="SSF48537">
    <property type="entry name" value="Phospholipase C/P1 nuclease"/>
    <property type="match status" value="2"/>
</dbReference>
<dbReference type="CDD" id="cd11010">
    <property type="entry name" value="S1-P1_nuclease"/>
    <property type="match status" value="1"/>
</dbReference>
<dbReference type="InterPro" id="IPR003154">
    <property type="entry name" value="S1/P1nuclease"/>
</dbReference>
<dbReference type="OrthoDB" id="441446at2759"/>
<evidence type="ECO:0000256" key="10">
    <source>
        <dbReference type="SAM" id="Phobius"/>
    </source>
</evidence>
<gene>
    <name evidence="12" type="ORF">C3L33_06281</name>
</gene>
<dbReference type="GO" id="GO:0046872">
    <property type="term" value="F:metal ion binding"/>
    <property type="evidence" value="ECO:0007669"/>
    <property type="project" value="UniProtKB-KW"/>
</dbReference>
<dbReference type="GO" id="GO:0006308">
    <property type="term" value="P:DNA catabolic process"/>
    <property type="evidence" value="ECO:0007669"/>
    <property type="project" value="InterPro"/>
</dbReference>
<feature type="signal peptide" evidence="11">
    <location>
        <begin position="1"/>
        <end position="24"/>
    </location>
</feature>
<feature type="transmembrane region" description="Helical" evidence="10">
    <location>
        <begin position="235"/>
        <end position="253"/>
    </location>
</feature>
<evidence type="ECO:0000256" key="4">
    <source>
        <dbReference type="ARBA" id="ARBA00022722"/>
    </source>
</evidence>
<keyword evidence="13" id="KW-1185">Reference proteome</keyword>
<dbReference type="InterPro" id="IPR008947">
    <property type="entry name" value="PLipase_C/P1_nuclease_dom_sf"/>
</dbReference>
<name>A0A6A4M4T1_9ERIC</name>
<comment type="similarity">
    <text evidence="2">Belongs to the nuclease type I family.</text>
</comment>
<reference evidence="12 13" key="1">
    <citation type="journal article" date="2019" name="Genome Biol. Evol.">
        <title>The Rhododendron genome and chromosomal organization provide insight into shared whole-genome duplications across the heath family (Ericaceae).</title>
        <authorList>
            <person name="Soza V.L."/>
            <person name="Lindsley D."/>
            <person name="Waalkes A."/>
            <person name="Ramage E."/>
            <person name="Patwardhan R.P."/>
            <person name="Burton J.N."/>
            <person name="Adey A."/>
            <person name="Kumar A."/>
            <person name="Qiu R."/>
            <person name="Shendure J."/>
            <person name="Hall B."/>
        </authorList>
    </citation>
    <scope>NUCLEOTIDE SEQUENCE [LARGE SCALE GENOMIC DNA]</scope>
    <source>
        <strain evidence="12">RSF 1966-606</strain>
    </source>
</reference>
<proteinExistence type="inferred from homology"/>
<evidence type="ECO:0000256" key="6">
    <source>
        <dbReference type="ARBA" id="ARBA00022759"/>
    </source>
</evidence>
<evidence type="ECO:0000256" key="5">
    <source>
        <dbReference type="ARBA" id="ARBA00022723"/>
    </source>
</evidence>
<dbReference type="GO" id="GO:0004521">
    <property type="term" value="F:RNA endonuclease activity"/>
    <property type="evidence" value="ECO:0007669"/>
    <property type="project" value="UniProtKB-ARBA"/>
</dbReference>
<keyword evidence="6" id="KW-0255">Endonuclease</keyword>
<dbReference type="AlphaFoldDB" id="A0A6A4M4T1"/>